<organism evidence="1 2">
    <name type="scientific">Deinococcus malanensis</name>
    <dbReference type="NCBI Taxonomy" id="1706855"/>
    <lineage>
        <taxon>Bacteria</taxon>
        <taxon>Thermotogati</taxon>
        <taxon>Deinococcota</taxon>
        <taxon>Deinococci</taxon>
        <taxon>Deinococcales</taxon>
        <taxon>Deinococcaceae</taxon>
        <taxon>Deinococcus</taxon>
    </lineage>
</organism>
<keyword evidence="2" id="KW-1185">Reference proteome</keyword>
<accession>A0ABQ2EGM4</accession>
<evidence type="ECO:0000313" key="1">
    <source>
        <dbReference type="EMBL" id="GGK11802.1"/>
    </source>
</evidence>
<evidence type="ECO:0000313" key="2">
    <source>
        <dbReference type="Proteomes" id="UP000647587"/>
    </source>
</evidence>
<comment type="caution">
    <text evidence="1">The sequence shown here is derived from an EMBL/GenBank/DDBJ whole genome shotgun (WGS) entry which is preliminary data.</text>
</comment>
<sequence length="250" mass="27301">MTLAPEPVFFDLNTVQTFALHDALGVQLVKLSPTLSIQGATGEVDPYTWTHSPQSTNWFPLGDGVQPERPRITLAGEWMYQSVDESLTAQAQIATAIKNARELWWRGTKLADLNQYWPGSYLPEYLSGIVNHVRHVLILNTGRTLTAADLGGGLGGDVFAAGALPYPYEGTSAVVLLLDFLVIPPKRAIASGHVANLGDVDFRVVLIEGNTRRDPITVQPRTSLDLTFSVTGVEMQPINGEQYAYQVVVQ</sequence>
<reference evidence="2" key="1">
    <citation type="journal article" date="2019" name="Int. J. Syst. Evol. Microbiol.">
        <title>The Global Catalogue of Microorganisms (GCM) 10K type strain sequencing project: providing services to taxonomists for standard genome sequencing and annotation.</title>
        <authorList>
            <consortium name="The Broad Institute Genomics Platform"/>
            <consortium name="The Broad Institute Genome Sequencing Center for Infectious Disease"/>
            <person name="Wu L."/>
            <person name="Ma J."/>
        </authorList>
    </citation>
    <scope>NUCLEOTIDE SEQUENCE [LARGE SCALE GENOMIC DNA]</scope>
    <source>
        <strain evidence="2">JCM 30331</strain>
    </source>
</reference>
<proteinExistence type="predicted"/>
<dbReference type="RefSeq" id="WP_189003575.1">
    <property type="nucleotide sequence ID" value="NZ_BMPP01000001.1"/>
</dbReference>
<dbReference type="EMBL" id="BMPP01000001">
    <property type="protein sequence ID" value="GGK11802.1"/>
    <property type="molecule type" value="Genomic_DNA"/>
</dbReference>
<dbReference type="Proteomes" id="UP000647587">
    <property type="component" value="Unassembled WGS sequence"/>
</dbReference>
<name>A0ABQ2EGM4_9DEIO</name>
<gene>
    <name evidence="1" type="ORF">GCM10008955_01300</name>
</gene>
<protein>
    <submittedName>
        <fullName evidence="1">Uncharacterized protein</fullName>
    </submittedName>
</protein>